<dbReference type="InterPro" id="IPR051469">
    <property type="entry name" value="FliN/MopA/SpaO"/>
</dbReference>
<dbReference type="PANTHER" id="PTHR43484:SF1">
    <property type="entry name" value="FLAGELLAR MOTOR SWITCH PROTEIN FLIN"/>
    <property type="match status" value="1"/>
</dbReference>
<evidence type="ECO:0000256" key="7">
    <source>
        <dbReference type="ARBA" id="ARBA00023136"/>
    </source>
</evidence>
<reference evidence="10 11" key="1">
    <citation type="submission" date="2019-02" db="EMBL/GenBank/DDBJ databases">
        <title>Deep-cultivation of Planctomycetes and their phenomic and genomic characterization uncovers novel biology.</title>
        <authorList>
            <person name="Wiegand S."/>
            <person name="Jogler M."/>
            <person name="Boedeker C."/>
            <person name="Pinto D."/>
            <person name="Vollmers J."/>
            <person name="Rivas-Marin E."/>
            <person name="Kohn T."/>
            <person name="Peeters S.H."/>
            <person name="Heuer A."/>
            <person name="Rast P."/>
            <person name="Oberbeckmann S."/>
            <person name="Bunk B."/>
            <person name="Jeske O."/>
            <person name="Meyerdierks A."/>
            <person name="Storesund J.E."/>
            <person name="Kallscheuer N."/>
            <person name="Luecker S."/>
            <person name="Lage O.M."/>
            <person name="Pohl T."/>
            <person name="Merkel B.J."/>
            <person name="Hornburger P."/>
            <person name="Mueller R.-W."/>
            <person name="Bruemmer F."/>
            <person name="Labrenz M."/>
            <person name="Spormann A.M."/>
            <person name="Op den Camp H."/>
            <person name="Overmann J."/>
            <person name="Amann R."/>
            <person name="Jetten M.S.M."/>
            <person name="Mascher T."/>
            <person name="Medema M.H."/>
            <person name="Devos D.P."/>
            <person name="Kaster A.-K."/>
            <person name="Ovreas L."/>
            <person name="Rohde M."/>
            <person name="Galperin M.Y."/>
            <person name="Jogler C."/>
        </authorList>
    </citation>
    <scope>NUCLEOTIDE SEQUENCE [LARGE SCALE GENOMIC DNA]</scope>
    <source>
        <strain evidence="10 11">K23_9</strain>
    </source>
</reference>
<dbReference type="Proteomes" id="UP000319817">
    <property type="component" value="Chromosome"/>
</dbReference>
<dbReference type="PRINTS" id="PR00956">
    <property type="entry name" value="FLGMOTORFLIN"/>
</dbReference>
<gene>
    <name evidence="10" type="primary">fliN_1</name>
    <name evidence="10" type="ORF">K239x_05610</name>
</gene>
<feature type="compositionally biased region" description="Basic and acidic residues" evidence="8">
    <location>
        <begin position="47"/>
        <end position="63"/>
    </location>
</feature>
<keyword evidence="7" id="KW-0472">Membrane</keyword>
<dbReference type="GO" id="GO:0009425">
    <property type="term" value="C:bacterial-type flagellum basal body"/>
    <property type="evidence" value="ECO:0007669"/>
    <property type="project" value="InterPro"/>
</dbReference>
<evidence type="ECO:0000256" key="2">
    <source>
        <dbReference type="ARBA" id="ARBA00009226"/>
    </source>
</evidence>
<dbReference type="GO" id="GO:0005886">
    <property type="term" value="C:plasma membrane"/>
    <property type="evidence" value="ECO:0007669"/>
    <property type="project" value="UniProtKB-SubCell"/>
</dbReference>
<evidence type="ECO:0000259" key="9">
    <source>
        <dbReference type="Pfam" id="PF01052"/>
    </source>
</evidence>
<evidence type="ECO:0000256" key="3">
    <source>
        <dbReference type="ARBA" id="ARBA00021897"/>
    </source>
</evidence>
<evidence type="ECO:0000256" key="1">
    <source>
        <dbReference type="ARBA" id="ARBA00004413"/>
    </source>
</evidence>
<keyword evidence="10" id="KW-0969">Cilium</keyword>
<dbReference type="InterPro" id="IPR001172">
    <property type="entry name" value="FliN_T3SS_HrcQb"/>
</dbReference>
<feature type="domain" description="Flagellar motor switch protein FliN-like C-terminal" evidence="9">
    <location>
        <begin position="76"/>
        <end position="146"/>
    </location>
</feature>
<dbReference type="SUPFAM" id="SSF101801">
    <property type="entry name" value="Surface presentation of antigens (SPOA)"/>
    <property type="match status" value="1"/>
</dbReference>
<keyword evidence="11" id="KW-1185">Reference proteome</keyword>
<dbReference type="OrthoDB" id="9773459at2"/>
<dbReference type="GO" id="GO:0003774">
    <property type="term" value="F:cytoskeletal motor activity"/>
    <property type="evidence" value="ECO:0007669"/>
    <property type="project" value="InterPro"/>
</dbReference>
<accession>A0A517NNB6</accession>
<evidence type="ECO:0000313" key="10">
    <source>
        <dbReference type="EMBL" id="QDT08621.1"/>
    </source>
</evidence>
<organism evidence="10 11">
    <name type="scientific">Stieleria marina</name>
    <dbReference type="NCBI Taxonomy" id="1930275"/>
    <lineage>
        <taxon>Bacteria</taxon>
        <taxon>Pseudomonadati</taxon>
        <taxon>Planctomycetota</taxon>
        <taxon>Planctomycetia</taxon>
        <taxon>Pirellulales</taxon>
        <taxon>Pirellulaceae</taxon>
        <taxon>Stieleria</taxon>
    </lineage>
</organism>
<dbReference type="InterPro" id="IPR036429">
    <property type="entry name" value="SpoA-like_sf"/>
</dbReference>
<dbReference type="NCBIfam" id="TIGR02480">
    <property type="entry name" value="fliN"/>
    <property type="match status" value="1"/>
</dbReference>
<protein>
    <recommendedName>
        <fullName evidence="3">Flagellar motor switch protein FliN</fullName>
    </recommendedName>
</protein>
<dbReference type="EMBL" id="CP036526">
    <property type="protein sequence ID" value="QDT08621.1"/>
    <property type="molecule type" value="Genomic_DNA"/>
</dbReference>
<dbReference type="AlphaFoldDB" id="A0A517NNB6"/>
<evidence type="ECO:0000256" key="8">
    <source>
        <dbReference type="SAM" id="MobiDB-lite"/>
    </source>
</evidence>
<feature type="region of interest" description="Disordered" evidence="8">
    <location>
        <begin position="1"/>
        <end position="73"/>
    </location>
</feature>
<dbReference type="Gene3D" id="2.30.330.10">
    <property type="entry name" value="SpoA-like"/>
    <property type="match status" value="1"/>
</dbReference>
<keyword evidence="10" id="KW-0282">Flagellum</keyword>
<keyword evidence="6" id="KW-0283">Flagellar rotation</keyword>
<dbReference type="InterPro" id="IPR012826">
    <property type="entry name" value="FliN"/>
</dbReference>
<dbReference type="GO" id="GO:0071973">
    <property type="term" value="P:bacterial-type flagellum-dependent cell motility"/>
    <property type="evidence" value="ECO:0007669"/>
    <property type="project" value="InterPro"/>
</dbReference>
<proteinExistence type="inferred from homology"/>
<evidence type="ECO:0000313" key="11">
    <source>
        <dbReference type="Proteomes" id="UP000319817"/>
    </source>
</evidence>
<dbReference type="GO" id="GO:0006935">
    <property type="term" value="P:chemotaxis"/>
    <property type="evidence" value="ECO:0007669"/>
    <property type="project" value="UniProtKB-KW"/>
</dbReference>
<evidence type="ECO:0000256" key="6">
    <source>
        <dbReference type="ARBA" id="ARBA00022779"/>
    </source>
</evidence>
<evidence type="ECO:0000256" key="4">
    <source>
        <dbReference type="ARBA" id="ARBA00022475"/>
    </source>
</evidence>
<dbReference type="InterPro" id="IPR001543">
    <property type="entry name" value="FliN-like_C"/>
</dbReference>
<keyword evidence="4" id="KW-1003">Cell membrane</keyword>
<comment type="subcellular location">
    <subcellularLocation>
        <location evidence="1">Cell membrane</location>
        <topology evidence="1">Peripheral membrane protein</topology>
        <orientation evidence="1">Cytoplasmic side</orientation>
    </subcellularLocation>
</comment>
<feature type="compositionally biased region" description="Polar residues" evidence="8">
    <location>
        <begin position="1"/>
        <end position="26"/>
    </location>
</feature>
<dbReference type="Pfam" id="PF01052">
    <property type="entry name" value="FliMN_C"/>
    <property type="match status" value="1"/>
</dbReference>
<comment type="similarity">
    <text evidence="2">Belongs to the FliN/MopA/SpaO family.</text>
</comment>
<keyword evidence="10" id="KW-0966">Cell projection</keyword>
<dbReference type="PANTHER" id="PTHR43484">
    <property type="match status" value="1"/>
</dbReference>
<sequence>MSETATKSSTMQPSLPNSDSPSASDHSQIEKLIDDASEGIEQAVATESRRSESFQPFRLDRLSESPVSGSTTSIDTLSEVELDLRIELGRTQMSLQDVLQLRDGSVIALDSFAGDAVNIFVNDRIVARGEILVMNDHFCVRVTELVGA</sequence>
<evidence type="ECO:0000256" key="5">
    <source>
        <dbReference type="ARBA" id="ARBA00022500"/>
    </source>
</evidence>
<keyword evidence="5" id="KW-0145">Chemotaxis</keyword>
<name>A0A517NNB6_9BACT</name>